<evidence type="ECO:0000259" key="13">
    <source>
        <dbReference type="Pfam" id="PF02096"/>
    </source>
</evidence>
<evidence type="ECO:0000256" key="8">
    <source>
        <dbReference type="ARBA" id="ARBA00023136"/>
    </source>
</evidence>
<evidence type="ECO:0000256" key="6">
    <source>
        <dbReference type="ARBA" id="ARBA00022927"/>
    </source>
</evidence>
<evidence type="ECO:0000256" key="9">
    <source>
        <dbReference type="ARBA" id="ARBA00023139"/>
    </source>
</evidence>
<feature type="transmembrane region" description="Helical" evidence="12">
    <location>
        <begin position="12"/>
        <end position="30"/>
    </location>
</feature>
<comment type="similarity">
    <text evidence="12">Belongs to the OXA1/ALB3/YidC family. Type 2 subfamily.</text>
</comment>
<dbReference type="GO" id="GO:0015031">
    <property type="term" value="P:protein transport"/>
    <property type="evidence" value="ECO:0007669"/>
    <property type="project" value="UniProtKB-KW"/>
</dbReference>
<keyword evidence="11" id="KW-0449">Lipoprotein</keyword>
<comment type="caution">
    <text evidence="14">The sequence shown here is derived from an EMBL/GenBank/DDBJ whole genome shotgun (WGS) entry which is preliminary data.</text>
</comment>
<gene>
    <name evidence="12 14" type="primary">yidC</name>
    <name evidence="14" type="ORF">D7Z54_04160</name>
</gene>
<name>A0A428N8D6_9BACI</name>
<dbReference type="GO" id="GO:0005886">
    <property type="term" value="C:plasma membrane"/>
    <property type="evidence" value="ECO:0007669"/>
    <property type="project" value="UniProtKB-SubCell"/>
</dbReference>
<evidence type="ECO:0000313" key="14">
    <source>
        <dbReference type="EMBL" id="RSL34659.1"/>
    </source>
</evidence>
<protein>
    <recommendedName>
        <fullName evidence="12">Membrane protein insertase YidC</fullName>
    </recommendedName>
    <alternativeName>
        <fullName evidence="12">Foldase YidC</fullName>
    </alternativeName>
    <alternativeName>
        <fullName evidence="12">Membrane integrase YidC</fullName>
    </alternativeName>
    <alternativeName>
        <fullName evidence="12">Membrane protein YidC</fullName>
    </alternativeName>
</protein>
<evidence type="ECO:0000256" key="10">
    <source>
        <dbReference type="ARBA" id="ARBA00023186"/>
    </source>
</evidence>
<dbReference type="InterPro" id="IPR023060">
    <property type="entry name" value="YidC/YidC1/YidC2_Firmicutes"/>
</dbReference>
<dbReference type="AlphaFoldDB" id="A0A428N8D6"/>
<keyword evidence="8 12" id="KW-0472">Membrane</keyword>
<evidence type="ECO:0000256" key="2">
    <source>
        <dbReference type="ARBA" id="ARBA00022448"/>
    </source>
</evidence>
<evidence type="ECO:0000256" key="4">
    <source>
        <dbReference type="ARBA" id="ARBA00022692"/>
    </source>
</evidence>
<dbReference type="Pfam" id="PF02096">
    <property type="entry name" value="60KD_IMP"/>
    <property type="match status" value="1"/>
</dbReference>
<feature type="transmembrane region" description="Helical" evidence="12">
    <location>
        <begin position="104"/>
        <end position="128"/>
    </location>
</feature>
<evidence type="ECO:0000256" key="11">
    <source>
        <dbReference type="ARBA" id="ARBA00023288"/>
    </source>
</evidence>
<evidence type="ECO:0000256" key="5">
    <source>
        <dbReference type="ARBA" id="ARBA00022729"/>
    </source>
</evidence>
<evidence type="ECO:0000256" key="12">
    <source>
        <dbReference type="HAMAP-Rule" id="MF_01811"/>
    </source>
</evidence>
<dbReference type="InterPro" id="IPR001708">
    <property type="entry name" value="YidC/ALB3/OXA1/COX18"/>
</dbReference>
<evidence type="ECO:0000256" key="1">
    <source>
        <dbReference type="ARBA" id="ARBA00004651"/>
    </source>
</evidence>
<proteinExistence type="inferred from homology"/>
<dbReference type="InterPro" id="IPR047196">
    <property type="entry name" value="YidC_ALB_C"/>
</dbReference>
<keyword evidence="7 12" id="KW-1133">Transmembrane helix</keyword>
<organism evidence="14 15">
    <name type="scientific">Salibacterium salarium</name>
    <dbReference type="NCBI Taxonomy" id="284579"/>
    <lineage>
        <taxon>Bacteria</taxon>
        <taxon>Bacillati</taxon>
        <taxon>Bacillota</taxon>
        <taxon>Bacilli</taxon>
        <taxon>Bacillales</taxon>
        <taxon>Bacillaceae</taxon>
    </lineage>
</organism>
<dbReference type="GO" id="GO:0032977">
    <property type="term" value="F:membrane insertase activity"/>
    <property type="evidence" value="ECO:0007669"/>
    <property type="project" value="InterPro"/>
</dbReference>
<feature type="transmembrane region" description="Helical" evidence="12">
    <location>
        <begin position="199"/>
        <end position="216"/>
    </location>
</feature>
<keyword evidence="15" id="KW-1185">Reference proteome</keyword>
<feature type="domain" description="Membrane insertase YidC/Oxa/ALB C-terminal" evidence="13">
    <location>
        <begin position="37"/>
        <end position="215"/>
    </location>
</feature>
<comment type="function">
    <text evidence="12">Required for the insertion and/or proper folding and/or complex formation of integral membrane proteins into the membrane. Involved in integration of membrane proteins that insert both dependently and independently of the Sec translocase complex, as well as at least some lipoproteins.</text>
</comment>
<comment type="subcellular location">
    <subcellularLocation>
        <location evidence="1 12">Cell membrane</location>
        <topology evidence="1 12">Multi-pass membrane protein</topology>
    </subcellularLocation>
</comment>
<keyword evidence="2 12" id="KW-0813">Transport</keyword>
<dbReference type="GO" id="GO:0051205">
    <property type="term" value="P:protein insertion into membrane"/>
    <property type="evidence" value="ECO:0007669"/>
    <property type="project" value="TreeGrafter"/>
</dbReference>
<dbReference type="Proteomes" id="UP000275076">
    <property type="component" value="Unassembled WGS sequence"/>
</dbReference>
<evidence type="ECO:0000256" key="7">
    <source>
        <dbReference type="ARBA" id="ARBA00022989"/>
    </source>
</evidence>
<dbReference type="PANTHER" id="PTHR12428">
    <property type="entry name" value="OXA1"/>
    <property type="match status" value="1"/>
</dbReference>
<keyword evidence="6 12" id="KW-0653">Protein transport</keyword>
<dbReference type="CDD" id="cd20070">
    <property type="entry name" value="5TM_YidC_Alb3"/>
    <property type="match status" value="1"/>
</dbReference>
<keyword evidence="3 12" id="KW-1003">Cell membrane</keyword>
<keyword evidence="10 12" id="KW-0143">Chaperone</keyword>
<dbReference type="OrthoDB" id="9780552at2"/>
<accession>A0A428N8D6</accession>
<dbReference type="InterPro" id="IPR028055">
    <property type="entry name" value="YidC/Oxa/ALB_C"/>
</dbReference>
<evidence type="ECO:0000256" key="3">
    <source>
        <dbReference type="ARBA" id="ARBA00022475"/>
    </source>
</evidence>
<keyword evidence="5 12" id="KW-0732">Signal</keyword>
<keyword evidence="9" id="KW-0564">Palmitate</keyword>
<keyword evidence="4 12" id="KW-0812">Transmembrane</keyword>
<dbReference type="HAMAP" id="MF_01811">
    <property type="entry name" value="YidC_type2"/>
    <property type="match status" value="1"/>
</dbReference>
<evidence type="ECO:0000313" key="15">
    <source>
        <dbReference type="Proteomes" id="UP000275076"/>
    </source>
</evidence>
<dbReference type="EMBL" id="RBVX01000003">
    <property type="protein sequence ID" value="RSL34659.1"/>
    <property type="molecule type" value="Genomic_DNA"/>
</dbReference>
<dbReference type="NCBIfam" id="TIGR03592">
    <property type="entry name" value="yidC_oxa1_cterm"/>
    <property type="match status" value="1"/>
</dbReference>
<dbReference type="PANTHER" id="PTHR12428:SF65">
    <property type="entry name" value="CYTOCHROME C OXIDASE ASSEMBLY PROTEIN COX18, MITOCHONDRIAL"/>
    <property type="match status" value="1"/>
</dbReference>
<feature type="transmembrane region" description="Helical" evidence="12">
    <location>
        <begin position="36"/>
        <end position="57"/>
    </location>
</feature>
<sequence length="228" mass="26478">MNQEPITSETDGIWNHFFVYPLSWLITSMADLFQGSYGLAIIMMTIVIRLILLPFFIKQQRSTFAMRKLQPEMKELREKYDTKDREQAQKLQQEMMQLYSKHGVNPVAGCLPIFIQMPILMAFYFAIMRTEEIANHNFLWMDLGQTDPLHIMPVAAGISMFIQTKVTMSQSPQQMKALMYIMPGMMIIAGFALPSALSLYWFAGGIFMIFQSLLFARQRKRMEESTEQ</sequence>
<reference evidence="14 15" key="1">
    <citation type="submission" date="2018-10" db="EMBL/GenBank/DDBJ databases">
        <title>Draft genome sequence of Bacillus salarius IM0101, isolated from a hypersaline soil in Inner Mongolia, China.</title>
        <authorList>
            <person name="Yamprayoonswat W."/>
            <person name="Boonvisut S."/>
            <person name="Jumpathong W."/>
            <person name="Sittihan S."/>
            <person name="Ruangsuj P."/>
            <person name="Wanthongcharoen S."/>
            <person name="Thongpramul N."/>
            <person name="Pimmason S."/>
            <person name="Yu B."/>
            <person name="Yasawong M."/>
        </authorList>
    </citation>
    <scope>NUCLEOTIDE SEQUENCE [LARGE SCALE GENOMIC DNA]</scope>
    <source>
        <strain evidence="14 15">IM0101</strain>
    </source>
</reference>
<dbReference type="PRINTS" id="PR00701">
    <property type="entry name" value="60KDINNERMP"/>
</dbReference>